<dbReference type="Proteomes" id="UP001497457">
    <property type="component" value="Unassembled WGS sequence"/>
</dbReference>
<protein>
    <recommendedName>
        <fullName evidence="2">CCHC-type domain-containing protein</fullName>
    </recommendedName>
</protein>
<dbReference type="Gene3D" id="4.10.60.10">
    <property type="entry name" value="Zinc finger, CCHC-type"/>
    <property type="match status" value="1"/>
</dbReference>
<feature type="region of interest" description="Disordered" evidence="1">
    <location>
        <begin position="492"/>
        <end position="573"/>
    </location>
</feature>
<organism evidence="4 5">
    <name type="scientific">Urochloa decumbens</name>
    <dbReference type="NCBI Taxonomy" id="240449"/>
    <lineage>
        <taxon>Eukaryota</taxon>
        <taxon>Viridiplantae</taxon>
        <taxon>Streptophyta</taxon>
        <taxon>Embryophyta</taxon>
        <taxon>Tracheophyta</taxon>
        <taxon>Spermatophyta</taxon>
        <taxon>Magnoliopsida</taxon>
        <taxon>Liliopsida</taxon>
        <taxon>Poales</taxon>
        <taxon>Poaceae</taxon>
        <taxon>PACMAD clade</taxon>
        <taxon>Panicoideae</taxon>
        <taxon>Panicodae</taxon>
        <taxon>Paniceae</taxon>
        <taxon>Melinidinae</taxon>
        <taxon>Urochloa</taxon>
    </lineage>
</organism>
<gene>
    <name evidence="4" type="ORF">URODEC1_LOCUS121076</name>
    <name evidence="3" type="ORF">URODEC1_LOCUS78552</name>
</gene>
<reference evidence="4 5" key="1">
    <citation type="submission" date="2024-10" db="EMBL/GenBank/DDBJ databases">
        <authorList>
            <person name="Ryan C."/>
        </authorList>
    </citation>
    <scope>NUCLEOTIDE SEQUENCE [LARGE SCALE GENOMIC DNA]</scope>
</reference>
<dbReference type="PANTHER" id="PTHR33087:SF21">
    <property type="entry name" value="OS03G0782100 PROTEIN"/>
    <property type="match status" value="1"/>
</dbReference>
<feature type="compositionally biased region" description="Low complexity" evidence="1">
    <location>
        <begin position="33"/>
        <end position="55"/>
    </location>
</feature>
<evidence type="ECO:0000313" key="3">
    <source>
        <dbReference type="EMBL" id="CAL5026129.1"/>
    </source>
</evidence>
<keyword evidence="5" id="KW-1185">Reference proteome</keyword>
<feature type="compositionally biased region" description="Low complexity" evidence="1">
    <location>
        <begin position="70"/>
        <end position="79"/>
    </location>
</feature>
<dbReference type="InterPro" id="IPR053253">
    <property type="entry name" value="Sex_diff_modulator"/>
</dbReference>
<dbReference type="SMART" id="SM00343">
    <property type="entry name" value="ZnF_C2HC"/>
    <property type="match status" value="2"/>
</dbReference>
<evidence type="ECO:0000313" key="4">
    <source>
        <dbReference type="EMBL" id="CAM0147674.1"/>
    </source>
</evidence>
<evidence type="ECO:0000259" key="2">
    <source>
        <dbReference type="SMART" id="SM00343"/>
    </source>
</evidence>
<proteinExistence type="predicted"/>
<name>A0ABC9GYU8_9POAL</name>
<dbReference type="InterPro" id="IPR001878">
    <property type="entry name" value="Znf_CCHC"/>
</dbReference>
<evidence type="ECO:0000256" key="1">
    <source>
        <dbReference type="SAM" id="MobiDB-lite"/>
    </source>
</evidence>
<dbReference type="SUPFAM" id="SSF57756">
    <property type="entry name" value="Retrovirus zinc finger-like domains"/>
    <property type="match status" value="1"/>
</dbReference>
<dbReference type="InterPro" id="IPR036875">
    <property type="entry name" value="Znf_CCHC_sf"/>
</dbReference>
<feature type="domain" description="CCHC-type" evidence="2">
    <location>
        <begin position="206"/>
        <end position="222"/>
    </location>
</feature>
<feature type="compositionally biased region" description="Basic and acidic residues" evidence="1">
    <location>
        <begin position="547"/>
        <end position="558"/>
    </location>
</feature>
<accession>A0ABC9GYU8</accession>
<feature type="domain" description="CCHC-type" evidence="2">
    <location>
        <begin position="187"/>
        <end position="203"/>
    </location>
</feature>
<feature type="region of interest" description="Disordered" evidence="1">
    <location>
        <begin position="125"/>
        <end position="153"/>
    </location>
</feature>
<dbReference type="AlphaFoldDB" id="A0ABC9GYU8"/>
<dbReference type="Proteomes" id="UP001497457">
    <property type="component" value="Chromosome 30rd"/>
</dbReference>
<dbReference type="EMBL" id="OZ075140">
    <property type="protein sequence ID" value="CAL5026129.1"/>
    <property type="molecule type" value="Genomic_DNA"/>
</dbReference>
<sequence>MESSSHDTTPPLPPAGDPPAANQSTPRLPGDPPAANASAPLPAAFPARAAQGAPPSRSGSGKAVELHYQPSASASPGSANGVNRKQDLVAESNPRAEVTGRSELRPGASYKEALVGVRTFKPRFESSKRPEEWNDNSKKHSSAKTSVWGRLGPRPSVHDRLGARVPLGQQQAINGYLQILKAKAIGRCYNCFASDHRIASCRDPPKCLLCSRFGHKARYCPRPPSTAASVLWRRRAPDEGPPAGSAAPSPAAATAPMNFIPGESWRRPARVSACAARTAEVRDANRDLLLHALVAVQIDARAQLTCEGVLRDALQQLRIPSSALQVSKISTSMFLLRFQSPAVRNAALARRALVAGHTSLHLMPWGRQVSAAAALGHLYYRARVCLEGVPGHAHQVESVLHLLPKQSFVEGIDFVREREDEKGCFILWIWCQDPDAISILGNLQLEEPMAIPEDHDITMSDYQFPVLRSEEVSMLSYDILIHLDLVEDYHPPPRSPSRGSFESDISGIPADDTTAPWPERHRFHWHLGQPDAMPDPPRTSVHARLGARRDRSPPRDGGARGAGAGGFRQMPPPNQHDLARSTFGAARTTGHRNGASGYQGRQRNQGVNIEPLDVLFVSADAQDTQTKIDPMLMEASLPLCAMHSLPKSSQRSVEPTVTERAPAVRDLLTGDIEAEADIDGVMKNSSVDNVPANASGLLGAEKPQEGAVLQSTPGMPTKRATAFDLLTSPGSSEPLFGKMFDLNQEWENWDFQQASAENMLQDQLDTLAVGDKNTLHSQLDGLDANGTGKEDCADRISLGPAEARLNKQGKDHPGHKTGIKGIARLAVPLKKTLLCTPIHKPKIPQNKKNNSIEDAVQLKRNSKGPCLAIDEQAATLLMKTSGALGASELPSEMAQEKFGKQFVTPLHVGTVGDMRKAFGLSDTGADVLEALVCEADDNDD</sequence>
<feature type="region of interest" description="Disordered" evidence="1">
    <location>
        <begin position="1"/>
        <end position="104"/>
    </location>
</feature>
<feature type="compositionally biased region" description="Basic and acidic residues" evidence="1">
    <location>
        <begin position="125"/>
        <end position="138"/>
    </location>
</feature>
<dbReference type="PANTHER" id="PTHR33087">
    <property type="entry name" value="OS07G0539200 PROTEIN"/>
    <property type="match status" value="1"/>
</dbReference>
<dbReference type="EMBL" id="CAXIPR030001005">
    <property type="protein sequence ID" value="CAM0147674.1"/>
    <property type="molecule type" value="Genomic_DNA"/>
</dbReference>
<evidence type="ECO:0000313" key="5">
    <source>
        <dbReference type="Proteomes" id="UP001497457"/>
    </source>
</evidence>